<dbReference type="PRINTS" id="PR00111">
    <property type="entry name" value="ABHYDROLASE"/>
</dbReference>
<dbReference type="PANTHER" id="PTHR43722">
    <property type="entry name" value="PROLINE IMINOPEPTIDASE"/>
    <property type="match status" value="1"/>
</dbReference>
<keyword evidence="15" id="KW-1185">Reference proteome</keyword>
<dbReference type="PIRSF" id="PIRSF006431">
    <property type="entry name" value="Pept_S33"/>
    <property type="match status" value="1"/>
</dbReference>
<evidence type="ECO:0000256" key="8">
    <source>
        <dbReference type="ARBA" id="ARBA00022670"/>
    </source>
</evidence>
<feature type="active site" evidence="12">
    <location>
        <position position="258"/>
    </location>
</feature>
<dbReference type="SUPFAM" id="SSF53474">
    <property type="entry name" value="alpha/beta-Hydrolases"/>
    <property type="match status" value="1"/>
</dbReference>
<sequence>MDKETGSDATLPFEEARLDSGDGHRLWHAERGSRNGTALFWLHGGPGSGASLRHAALIDPGSFRLVLMDQRGCGRSEPAGAIHHNSLSLLIDDIERLRRHLGIARMLLGGGSWGATLAICYAARYPEAVAGLVLRAPFLAERDEISQLFQPLGEDDSSWQAFAALAPPGVDLLAYAADQLERNTSEARALARAWHRHACLRETGHEPGQEMHDDAALLARYRVQSHYLRHGCFLDEGAVLDMASRLSMPAAIIHGGADRICAPDNARRLAARMPRAALSIIDAAGHDPFHPGMVDALQVALRSVAQRAYALRSEEIDA</sequence>
<evidence type="ECO:0000256" key="4">
    <source>
        <dbReference type="ARBA" id="ARBA00012568"/>
    </source>
</evidence>
<keyword evidence="8 11" id="KW-0645">Protease</keyword>
<dbReference type="AlphaFoldDB" id="A0A934SZA4"/>
<evidence type="ECO:0000256" key="6">
    <source>
        <dbReference type="ARBA" id="ARBA00022438"/>
    </source>
</evidence>
<dbReference type="RefSeq" id="WP_200596923.1">
    <property type="nucleotide sequence ID" value="NZ_JAEPBG010000016.1"/>
</dbReference>
<dbReference type="GO" id="GO:0006508">
    <property type="term" value="P:proteolysis"/>
    <property type="evidence" value="ECO:0007669"/>
    <property type="project" value="UniProtKB-KW"/>
</dbReference>
<protein>
    <recommendedName>
        <fullName evidence="5 11">Proline iminopeptidase</fullName>
        <shortName evidence="11">PIP</shortName>
        <ecNumber evidence="4 11">3.4.11.5</ecNumber>
    </recommendedName>
    <alternativeName>
        <fullName evidence="10 11">Prolyl aminopeptidase</fullName>
    </alternativeName>
</protein>
<evidence type="ECO:0000256" key="12">
    <source>
        <dbReference type="PIRSR" id="PIRSR006431-1"/>
    </source>
</evidence>
<dbReference type="GO" id="GO:0004177">
    <property type="term" value="F:aminopeptidase activity"/>
    <property type="evidence" value="ECO:0007669"/>
    <property type="project" value="UniProtKB-UniRule"/>
</dbReference>
<evidence type="ECO:0000256" key="11">
    <source>
        <dbReference type="PIRNR" id="PIRNR006431"/>
    </source>
</evidence>
<comment type="subcellular location">
    <subcellularLocation>
        <location evidence="2 11">Cytoplasm</location>
    </subcellularLocation>
</comment>
<evidence type="ECO:0000256" key="10">
    <source>
        <dbReference type="ARBA" id="ARBA00029605"/>
    </source>
</evidence>
<dbReference type="InterPro" id="IPR000073">
    <property type="entry name" value="AB_hydrolase_1"/>
</dbReference>
<feature type="active site" description="Nucleophile" evidence="12">
    <location>
        <position position="112"/>
    </location>
</feature>
<evidence type="ECO:0000256" key="5">
    <source>
        <dbReference type="ARBA" id="ARBA00021843"/>
    </source>
</evidence>
<dbReference type="PRINTS" id="PR00793">
    <property type="entry name" value="PROAMNOPTASE"/>
</dbReference>
<evidence type="ECO:0000313" key="15">
    <source>
        <dbReference type="Proteomes" id="UP000622890"/>
    </source>
</evidence>
<dbReference type="EC" id="3.4.11.5" evidence="4 11"/>
<dbReference type="GO" id="GO:0005737">
    <property type="term" value="C:cytoplasm"/>
    <property type="evidence" value="ECO:0007669"/>
    <property type="project" value="UniProtKB-SubCell"/>
</dbReference>
<comment type="catalytic activity">
    <reaction evidence="1 11">
        <text>Release of N-terminal proline from a peptide.</text>
        <dbReference type="EC" id="3.4.11.5"/>
    </reaction>
</comment>
<proteinExistence type="inferred from homology"/>
<evidence type="ECO:0000256" key="7">
    <source>
        <dbReference type="ARBA" id="ARBA00022490"/>
    </source>
</evidence>
<gene>
    <name evidence="14" type="ORF">JJB74_25790</name>
</gene>
<dbReference type="EMBL" id="JAEPBG010000016">
    <property type="protein sequence ID" value="MBK4738050.1"/>
    <property type="molecule type" value="Genomic_DNA"/>
</dbReference>
<dbReference type="InterPro" id="IPR029058">
    <property type="entry name" value="AB_hydrolase_fold"/>
</dbReference>
<keyword evidence="6 11" id="KW-0031">Aminopeptidase</keyword>
<keyword evidence="9 11" id="KW-0378">Hydrolase</keyword>
<dbReference type="Gene3D" id="3.40.50.1820">
    <property type="entry name" value="alpha/beta hydrolase"/>
    <property type="match status" value="1"/>
</dbReference>
<feature type="active site" description="Proton donor" evidence="12">
    <location>
        <position position="286"/>
    </location>
</feature>
<evidence type="ECO:0000256" key="2">
    <source>
        <dbReference type="ARBA" id="ARBA00004496"/>
    </source>
</evidence>
<reference evidence="14" key="1">
    <citation type="submission" date="2021-01" db="EMBL/GenBank/DDBJ databases">
        <title>Genome sequence of strain Noviherbaspirillum sp. DKR-6.</title>
        <authorList>
            <person name="Chaudhary D.K."/>
        </authorList>
    </citation>
    <scope>NUCLEOTIDE SEQUENCE</scope>
    <source>
        <strain evidence="14">DKR-6</strain>
    </source>
</reference>
<dbReference type="InterPro" id="IPR002410">
    <property type="entry name" value="Peptidase_S33"/>
</dbReference>
<dbReference type="Proteomes" id="UP000622890">
    <property type="component" value="Unassembled WGS sequence"/>
</dbReference>
<organism evidence="14 15">
    <name type="scientific">Noviherbaspirillum pedocola</name>
    <dbReference type="NCBI Taxonomy" id="2801341"/>
    <lineage>
        <taxon>Bacteria</taxon>
        <taxon>Pseudomonadati</taxon>
        <taxon>Pseudomonadota</taxon>
        <taxon>Betaproteobacteria</taxon>
        <taxon>Burkholderiales</taxon>
        <taxon>Oxalobacteraceae</taxon>
        <taxon>Noviherbaspirillum</taxon>
    </lineage>
</organism>
<comment type="caution">
    <text evidence="14">The sequence shown here is derived from an EMBL/GenBank/DDBJ whole genome shotgun (WGS) entry which is preliminary data.</text>
</comment>
<dbReference type="Pfam" id="PF00561">
    <property type="entry name" value="Abhydrolase_1"/>
    <property type="match status" value="1"/>
</dbReference>
<evidence type="ECO:0000256" key="1">
    <source>
        <dbReference type="ARBA" id="ARBA00001585"/>
    </source>
</evidence>
<dbReference type="PANTHER" id="PTHR43722:SF1">
    <property type="entry name" value="PROLINE IMINOPEPTIDASE"/>
    <property type="match status" value="1"/>
</dbReference>
<evidence type="ECO:0000313" key="14">
    <source>
        <dbReference type="EMBL" id="MBK4738050.1"/>
    </source>
</evidence>
<feature type="domain" description="AB hydrolase-1" evidence="13">
    <location>
        <begin position="39"/>
        <end position="290"/>
    </location>
</feature>
<accession>A0A934SZA4</accession>
<name>A0A934SZA4_9BURK</name>
<comment type="similarity">
    <text evidence="3 11">Belongs to the peptidase S33 family.</text>
</comment>
<evidence type="ECO:0000256" key="3">
    <source>
        <dbReference type="ARBA" id="ARBA00010088"/>
    </source>
</evidence>
<keyword evidence="7 11" id="KW-0963">Cytoplasm</keyword>
<evidence type="ECO:0000259" key="13">
    <source>
        <dbReference type="Pfam" id="PF00561"/>
    </source>
</evidence>
<dbReference type="InterPro" id="IPR005944">
    <property type="entry name" value="Pro_iminopeptidase"/>
</dbReference>
<evidence type="ECO:0000256" key="9">
    <source>
        <dbReference type="ARBA" id="ARBA00022801"/>
    </source>
</evidence>